<dbReference type="GO" id="GO:0008270">
    <property type="term" value="F:zinc ion binding"/>
    <property type="evidence" value="ECO:0007669"/>
    <property type="project" value="UniProtKB-KW"/>
</dbReference>
<dbReference type="PROSITE" id="PS00028">
    <property type="entry name" value="ZINC_FINGER_C2H2_1"/>
    <property type="match status" value="1"/>
</dbReference>
<dbReference type="PANTHER" id="PTHR24376">
    <property type="entry name" value="ZINC FINGER PROTEIN"/>
    <property type="match status" value="1"/>
</dbReference>
<sequence length="444" mass="48386">MQHHKANADRHSYCMKCDLDFQSQQTLHLHKIMSDRHFACPECCLELRSEAGLEVHMRNNHREDHEVACKGCGCKYKSASAVMKHIEDKECPVLALPDKAREGVNYDLRGASSVLTMGRDSPGPQSPPSDSSSEDTDTDGGVLLDVSTPRMKGKRPARDTEGPNNPHDNWPELGAPATPVKGKAGSSSTESPGGVLLDDILGTSIRYNDPSPPAPGATEQSSETGPSGSTLVVQGVGTSHYGPPTRCRATAHRKIQGVDPERFWNHEKSRYYCNCGSSFLYVTTFEYHLTMEDETINDCPRCFKRFRTLAALVAHMEARYSKCAFRVTTGQIEQDLCEVTRGFADIPRMISDEMEPGEIAFDVSSQPEHSTPGSLDAEIASLSAGDISSNPEAVSSNEDDVSSNAGPVSSNAAAVHSNTESLVDGLERLVFPDTHDEDEEEEEL</sequence>
<evidence type="ECO:0000256" key="6">
    <source>
        <dbReference type="ARBA" id="ARBA00023242"/>
    </source>
</evidence>
<dbReference type="GO" id="GO:0005634">
    <property type="term" value="C:nucleus"/>
    <property type="evidence" value="ECO:0007669"/>
    <property type="project" value="UniProtKB-SubCell"/>
</dbReference>
<evidence type="ECO:0000256" key="4">
    <source>
        <dbReference type="ARBA" id="ARBA00022771"/>
    </source>
</evidence>
<feature type="compositionally biased region" description="Polar residues" evidence="8">
    <location>
        <begin position="218"/>
        <end position="232"/>
    </location>
</feature>
<dbReference type="PhylomeDB" id="A0A0A2KCK8"/>
<comment type="subcellular location">
    <subcellularLocation>
        <location evidence="1">Nucleus</location>
    </subcellularLocation>
</comment>
<evidence type="ECO:0000256" key="7">
    <source>
        <dbReference type="PROSITE-ProRule" id="PRU00042"/>
    </source>
</evidence>
<dbReference type="EMBL" id="JQGA01001490">
    <property type="protein sequence ID" value="KGO65544.1"/>
    <property type="molecule type" value="Genomic_DNA"/>
</dbReference>
<organism evidence="10 11">
    <name type="scientific">Penicillium italicum</name>
    <name type="common">Blue mold</name>
    <dbReference type="NCBI Taxonomy" id="40296"/>
    <lineage>
        <taxon>Eukaryota</taxon>
        <taxon>Fungi</taxon>
        <taxon>Dikarya</taxon>
        <taxon>Ascomycota</taxon>
        <taxon>Pezizomycotina</taxon>
        <taxon>Eurotiomycetes</taxon>
        <taxon>Eurotiomycetidae</taxon>
        <taxon>Eurotiales</taxon>
        <taxon>Aspergillaceae</taxon>
        <taxon>Penicillium</taxon>
    </lineage>
</organism>
<keyword evidence="11" id="KW-1185">Reference proteome</keyword>
<name>A0A0A2KCK8_PENIT</name>
<dbReference type="GO" id="GO:0000978">
    <property type="term" value="F:RNA polymerase II cis-regulatory region sequence-specific DNA binding"/>
    <property type="evidence" value="ECO:0007669"/>
    <property type="project" value="TreeGrafter"/>
</dbReference>
<evidence type="ECO:0000256" key="8">
    <source>
        <dbReference type="SAM" id="MobiDB-lite"/>
    </source>
</evidence>
<keyword evidence="5" id="KW-0862">Zinc</keyword>
<dbReference type="STRING" id="40296.A0A0A2KCK8"/>
<dbReference type="Proteomes" id="UP000030104">
    <property type="component" value="Unassembled WGS sequence"/>
</dbReference>
<dbReference type="OrthoDB" id="8117402at2759"/>
<dbReference type="PANTHER" id="PTHR24376:SF235">
    <property type="entry name" value="C2H2-TYPE DOMAIN-CONTAINING PROTEIN"/>
    <property type="match status" value="1"/>
</dbReference>
<keyword evidence="4 7" id="KW-0863">Zinc-finger</keyword>
<dbReference type="GO" id="GO:0001228">
    <property type="term" value="F:DNA-binding transcription activator activity, RNA polymerase II-specific"/>
    <property type="evidence" value="ECO:0007669"/>
    <property type="project" value="TreeGrafter"/>
</dbReference>
<dbReference type="Gene3D" id="3.30.160.60">
    <property type="entry name" value="Classic Zinc Finger"/>
    <property type="match status" value="1"/>
</dbReference>
<feature type="compositionally biased region" description="Low complexity" evidence="8">
    <location>
        <begin position="118"/>
        <end position="131"/>
    </location>
</feature>
<feature type="region of interest" description="Disordered" evidence="8">
    <location>
        <begin position="114"/>
        <end position="232"/>
    </location>
</feature>
<keyword evidence="6" id="KW-0539">Nucleus</keyword>
<keyword evidence="2" id="KW-0479">Metal-binding</keyword>
<reference evidence="10 11" key="1">
    <citation type="journal article" date="2015" name="Mol. Plant Microbe Interact.">
        <title>Genome, transcriptome, and functional analyses of Penicillium expansum provide new insights into secondary metabolism and pathogenicity.</title>
        <authorList>
            <person name="Ballester A.R."/>
            <person name="Marcet-Houben M."/>
            <person name="Levin E."/>
            <person name="Sela N."/>
            <person name="Selma-Lazaro C."/>
            <person name="Carmona L."/>
            <person name="Wisniewski M."/>
            <person name="Droby S."/>
            <person name="Gonzalez-Candelas L."/>
            <person name="Gabaldon T."/>
        </authorList>
    </citation>
    <scope>NUCLEOTIDE SEQUENCE [LARGE SCALE GENOMIC DNA]</scope>
    <source>
        <strain evidence="10 11">PHI-1</strain>
    </source>
</reference>
<dbReference type="PROSITE" id="PS50157">
    <property type="entry name" value="ZINC_FINGER_C2H2_2"/>
    <property type="match status" value="1"/>
</dbReference>
<evidence type="ECO:0000256" key="3">
    <source>
        <dbReference type="ARBA" id="ARBA00022737"/>
    </source>
</evidence>
<proteinExistence type="predicted"/>
<evidence type="ECO:0000256" key="2">
    <source>
        <dbReference type="ARBA" id="ARBA00022723"/>
    </source>
</evidence>
<dbReference type="OMA" id="AVMKHIE"/>
<dbReference type="AlphaFoldDB" id="A0A0A2KCK8"/>
<evidence type="ECO:0000313" key="11">
    <source>
        <dbReference type="Proteomes" id="UP000030104"/>
    </source>
</evidence>
<gene>
    <name evidence="10" type="ORF">PITC_018620</name>
</gene>
<dbReference type="SMART" id="SM00355">
    <property type="entry name" value="ZnF_C2H2"/>
    <property type="match status" value="3"/>
</dbReference>
<protein>
    <submittedName>
        <fullName evidence="10">Zinc finger, C2H2</fullName>
    </submittedName>
</protein>
<evidence type="ECO:0000256" key="1">
    <source>
        <dbReference type="ARBA" id="ARBA00004123"/>
    </source>
</evidence>
<dbReference type="Pfam" id="PF24666">
    <property type="entry name" value="zf-C2H2_fungi_2"/>
    <property type="match status" value="1"/>
</dbReference>
<evidence type="ECO:0000256" key="5">
    <source>
        <dbReference type="ARBA" id="ARBA00022833"/>
    </source>
</evidence>
<comment type="caution">
    <text evidence="10">The sequence shown here is derived from an EMBL/GenBank/DDBJ whole genome shotgun (WGS) entry which is preliminary data.</text>
</comment>
<feature type="domain" description="C2H2-type" evidence="9">
    <location>
        <begin position="38"/>
        <end position="66"/>
    </location>
</feature>
<dbReference type="HOGENOM" id="CLU_031491_2_0_1"/>
<evidence type="ECO:0000259" key="9">
    <source>
        <dbReference type="PROSITE" id="PS50157"/>
    </source>
</evidence>
<dbReference type="InterPro" id="IPR013087">
    <property type="entry name" value="Znf_C2H2_type"/>
</dbReference>
<feature type="region of interest" description="Disordered" evidence="8">
    <location>
        <begin position="387"/>
        <end position="419"/>
    </location>
</feature>
<keyword evidence="3" id="KW-0677">Repeat</keyword>
<accession>A0A0A2KCK8</accession>
<evidence type="ECO:0000313" key="10">
    <source>
        <dbReference type="EMBL" id="KGO65544.1"/>
    </source>
</evidence>